<dbReference type="SUPFAM" id="SSF52540">
    <property type="entry name" value="P-loop containing nucleoside triphosphate hydrolases"/>
    <property type="match status" value="1"/>
</dbReference>
<dbReference type="EMBL" id="FLQY01000370">
    <property type="protein sequence ID" value="SBT10785.1"/>
    <property type="molecule type" value="Genomic_DNA"/>
</dbReference>
<organism evidence="1 2">
    <name type="scientific">Candidatus Propionivibrio aalborgensis</name>
    <dbReference type="NCBI Taxonomy" id="1860101"/>
    <lineage>
        <taxon>Bacteria</taxon>
        <taxon>Pseudomonadati</taxon>
        <taxon>Pseudomonadota</taxon>
        <taxon>Betaproteobacteria</taxon>
        <taxon>Rhodocyclales</taxon>
        <taxon>Rhodocyclaceae</taxon>
        <taxon>Propionivibrio</taxon>
    </lineage>
</organism>
<keyword evidence="1" id="KW-0548">Nucleotidyltransferase</keyword>
<reference evidence="1 2" key="1">
    <citation type="submission" date="2016-06" db="EMBL/GenBank/DDBJ databases">
        <authorList>
            <person name="Kjaerup R.B."/>
            <person name="Dalgaard T.S."/>
            <person name="Juul-Madsen H.R."/>
        </authorList>
    </citation>
    <scope>NUCLEOTIDE SEQUENCE [LARGE SCALE GENOMIC DNA]</scope>
    <source>
        <strain evidence="1">2</strain>
    </source>
</reference>
<dbReference type="InterPro" id="IPR004622">
    <property type="entry name" value="DNA_pol_HolB"/>
</dbReference>
<evidence type="ECO:0000313" key="2">
    <source>
        <dbReference type="Proteomes" id="UP000199600"/>
    </source>
</evidence>
<keyword evidence="1" id="KW-0808">Transferase</keyword>
<dbReference type="GO" id="GO:0009360">
    <property type="term" value="C:DNA polymerase III complex"/>
    <property type="evidence" value="ECO:0007669"/>
    <property type="project" value="TreeGrafter"/>
</dbReference>
<dbReference type="GO" id="GO:0008408">
    <property type="term" value="F:3'-5' exonuclease activity"/>
    <property type="evidence" value="ECO:0007669"/>
    <property type="project" value="InterPro"/>
</dbReference>
<dbReference type="InterPro" id="IPR027417">
    <property type="entry name" value="P-loop_NTPase"/>
</dbReference>
<evidence type="ECO:0000313" key="1">
    <source>
        <dbReference type="EMBL" id="SBT10785.1"/>
    </source>
</evidence>
<dbReference type="GO" id="GO:0006261">
    <property type="term" value="P:DNA-templated DNA replication"/>
    <property type="evidence" value="ECO:0007669"/>
    <property type="project" value="TreeGrafter"/>
</dbReference>
<dbReference type="NCBIfam" id="TIGR00678">
    <property type="entry name" value="holB"/>
    <property type="match status" value="1"/>
</dbReference>
<dbReference type="PANTHER" id="PTHR11669">
    <property type="entry name" value="REPLICATION FACTOR C / DNA POLYMERASE III GAMMA-TAU SUBUNIT"/>
    <property type="match status" value="1"/>
</dbReference>
<name>A0A1A8Y0W8_9RHOO</name>
<dbReference type="GO" id="GO:0003887">
    <property type="term" value="F:DNA-directed DNA polymerase activity"/>
    <property type="evidence" value="ECO:0007669"/>
    <property type="project" value="UniProtKB-EC"/>
</dbReference>
<dbReference type="RefSeq" id="WP_186412353.1">
    <property type="nucleotide sequence ID" value="NZ_FLQY01000370.1"/>
</dbReference>
<dbReference type="InterPro" id="IPR050238">
    <property type="entry name" value="DNA_Rep/Repair_Clamp_Loader"/>
</dbReference>
<dbReference type="PANTHER" id="PTHR11669:SF8">
    <property type="entry name" value="DNA POLYMERASE III SUBUNIT DELTA"/>
    <property type="match status" value="1"/>
</dbReference>
<dbReference type="EC" id="2.7.7.7" evidence="1"/>
<dbReference type="AlphaFoldDB" id="A0A1A8Y0W8"/>
<keyword evidence="2" id="KW-1185">Reference proteome</keyword>
<dbReference type="Pfam" id="PF13177">
    <property type="entry name" value="DNA_pol3_delta2"/>
    <property type="match status" value="1"/>
</dbReference>
<dbReference type="Proteomes" id="UP000199600">
    <property type="component" value="Unassembled WGS sequence"/>
</dbReference>
<sequence>MNIYDLHKEAWAQLGARRAQLPHALLISGQRGIGKFDLARHFADSLLCENPAPSSTACGKCSACGWLVQGNHPDFRLLQPDALADEDGNGVDASSKKKPSQQITIDQVRALDDFLHVGTHRHGARVILINPAEAMNRSTANSLLKSLEEPIVNTLFLLVSSEPERLLATIRSRCQSLRVRQPAPSLAESWLRQAGIGDAGHWLALAGGSPLLAVELGASEERVLLEALIAEMSRGIELDPLAAAAAIDRVVKAEKRAAPLKRMVEWSQKWLLDLTLASEELPVRYFFTQEQLLRQLAKSTDTPNLLAFDRKTLQYKLQCEQPLNSRLFLEEFFLNYAALFRTS</sequence>
<protein>
    <submittedName>
        <fullName evidence="1">DNA polymerase III, delta prime subunit</fullName>
        <ecNumber evidence="1">2.7.7.7</ecNumber>
    </submittedName>
</protein>
<dbReference type="Gene3D" id="3.40.50.300">
    <property type="entry name" value="P-loop containing nucleotide triphosphate hydrolases"/>
    <property type="match status" value="1"/>
</dbReference>
<accession>A0A1A8Y0W8</accession>
<gene>
    <name evidence="1" type="ORF">PROAA_670011</name>
</gene>
<proteinExistence type="predicted"/>